<evidence type="ECO:0000256" key="1">
    <source>
        <dbReference type="ARBA" id="ARBA00009437"/>
    </source>
</evidence>
<evidence type="ECO:0000256" key="3">
    <source>
        <dbReference type="ARBA" id="ARBA00023125"/>
    </source>
</evidence>
<dbReference type="AlphaFoldDB" id="A0A119CZC3"/>
<dbReference type="Proteomes" id="UP000055702">
    <property type="component" value="Unassembled WGS sequence"/>
</dbReference>
<dbReference type="Pfam" id="PF00126">
    <property type="entry name" value="HTH_1"/>
    <property type="match status" value="1"/>
</dbReference>
<evidence type="ECO:0000256" key="4">
    <source>
        <dbReference type="ARBA" id="ARBA00023163"/>
    </source>
</evidence>
<keyword evidence="3" id="KW-0238">DNA-binding</keyword>
<dbReference type="RefSeq" id="WP_059746524.1">
    <property type="nucleotide sequence ID" value="NZ_LRDC01000029.1"/>
</dbReference>
<organism evidence="6">
    <name type="scientific">Shewanella frigidimarina</name>
    <dbReference type="NCBI Taxonomy" id="56812"/>
    <lineage>
        <taxon>Bacteria</taxon>
        <taxon>Pseudomonadati</taxon>
        <taxon>Pseudomonadota</taxon>
        <taxon>Gammaproteobacteria</taxon>
        <taxon>Alteromonadales</taxon>
        <taxon>Shewanellaceae</taxon>
        <taxon>Shewanella</taxon>
    </lineage>
</organism>
<dbReference type="InterPro" id="IPR000847">
    <property type="entry name" value="LysR_HTH_N"/>
</dbReference>
<dbReference type="Gene3D" id="3.40.190.290">
    <property type="match status" value="1"/>
</dbReference>
<dbReference type="PANTHER" id="PTHR30118:SF11">
    <property type="entry name" value="HTH-TYPE TRANSCRIPTIONAL REGULATOR YIDZ"/>
    <property type="match status" value="1"/>
</dbReference>
<dbReference type="PANTHER" id="PTHR30118">
    <property type="entry name" value="HTH-TYPE TRANSCRIPTIONAL REGULATOR LEUO-RELATED"/>
    <property type="match status" value="1"/>
</dbReference>
<dbReference type="GO" id="GO:0003677">
    <property type="term" value="F:DNA binding"/>
    <property type="evidence" value="ECO:0007669"/>
    <property type="project" value="UniProtKB-KW"/>
</dbReference>
<dbReference type="Gene3D" id="1.10.10.10">
    <property type="entry name" value="Winged helix-like DNA-binding domain superfamily/Winged helix DNA-binding domain"/>
    <property type="match status" value="1"/>
</dbReference>
<dbReference type="InterPro" id="IPR050389">
    <property type="entry name" value="LysR-type_TF"/>
</dbReference>
<keyword evidence="2" id="KW-0805">Transcription regulation</keyword>
<comment type="similarity">
    <text evidence="1">Belongs to the LysR transcriptional regulatory family.</text>
</comment>
<sequence>MDIQALKKVSELDVFSLLVFKLIYETGFANFAAKELAVSAPKISRCLTSLRAIFNDELFFRRQQGLKPTPLAERLYQPVCQLCDMVSQIERVADDRLNHHQTPILHIAVSPSIITSVAIALSKLPRDVIGKVKLHSWQADTEELIYNGELDFGIGFETQDTHGLEAYPIANVTSLCLVGNTNHLFWAGAEQIKLEDIIQHPIVYLRCKGFNNRIDPLELYCQTHGLLLEDIECARKLEDWYWHILTMDSLAITICNEGSFAQQIPQLRVERLPQSEFTKLNSVMAMPSYCLIERAEHYRRYSLNVKEMIINITKSLLE</sequence>
<dbReference type="Pfam" id="PF03466">
    <property type="entry name" value="LysR_substrate"/>
    <property type="match status" value="1"/>
</dbReference>
<feature type="domain" description="HTH lysR-type" evidence="5">
    <location>
        <begin position="32"/>
        <end position="69"/>
    </location>
</feature>
<dbReference type="InterPro" id="IPR036388">
    <property type="entry name" value="WH-like_DNA-bd_sf"/>
</dbReference>
<accession>A0A119CZC3</accession>
<evidence type="ECO:0000256" key="2">
    <source>
        <dbReference type="ARBA" id="ARBA00023015"/>
    </source>
</evidence>
<evidence type="ECO:0000313" key="7">
    <source>
        <dbReference type="Proteomes" id="UP000055702"/>
    </source>
</evidence>
<comment type="caution">
    <text evidence="6">The sequence shown here is derived from an EMBL/GenBank/DDBJ whole genome shotgun (WGS) entry which is preliminary data.</text>
</comment>
<protein>
    <recommendedName>
        <fullName evidence="5">HTH lysR-type domain-containing protein</fullName>
    </recommendedName>
</protein>
<evidence type="ECO:0000259" key="5">
    <source>
        <dbReference type="PROSITE" id="PS50931"/>
    </source>
</evidence>
<dbReference type="EMBL" id="LRDC01000029">
    <property type="protein sequence ID" value="KVX01145.1"/>
    <property type="molecule type" value="Genomic_DNA"/>
</dbReference>
<reference evidence="6 7" key="1">
    <citation type="submission" date="2016-01" db="EMBL/GenBank/DDBJ databases">
        <title>Draft genome of the antarctic isolate Shewanella frigidimarina Ag06-30.</title>
        <authorList>
            <person name="Parmeciano Di Noto G."/>
            <person name="Vazquez S."/>
            <person name="Mac Cormack W."/>
            <person name="Iriarte A."/>
            <person name="Quiroga C."/>
        </authorList>
    </citation>
    <scope>NUCLEOTIDE SEQUENCE [LARGE SCALE GENOMIC DNA]</scope>
    <source>
        <strain evidence="6 7">Ag06-30</strain>
    </source>
</reference>
<dbReference type="PROSITE" id="PS50931">
    <property type="entry name" value="HTH_LYSR"/>
    <property type="match status" value="1"/>
</dbReference>
<evidence type="ECO:0000313" key="6">
    <source>
        <dbReference type="EMBL" id="KVX01145.1"/>
    </source>
</evidence>
<proteinExistence type="inferred from homology"/>
<dbReference type="InterPro" id="IPR005119">
    <property type="entry name" value="LysR_subst-bd"/>
</dbReference>
<gene>
    <name evidence="6" type="ORF">AWJ07_06745</name>
</gene>
<dbReference type="SUPFAM" id="SSF46785">
    <property type="entry name" value="Winged helix' DNA-binding domain"/>
    <property type="match status" value="1"/>
</dbReference>
<dbReference type="InterPro" id="IPR036390">
    <property type="entry name" value="WH_DNA-bd_sf"/>
</dbReference>
<name>A0A119CZC3_SHEFR</name>
<dbReference type="GO" id="GO:0003700">
    <property type="term" value="F:DNA-binding transcription factor activity"/>
    <property type="evidence" value="ECO:0007669"/>
    <property type="project" value="InterPro"/>
</dbReference>
<dbReference type="SUPFAM" id="SSF53850">
    <property type="entry name" value="Periplasmic binding protein-like II"/>
    <property type="match status" value="1"/>
</dbReference>
<keyword evidence="4" id="KW-0804">Transcription</keyword>